<comment type="caution">
    <text evidence="5">The sequence shown here is derived from an EMBL/GenBank/DDBJ whole genome shotgun (WGS) entry which is preliminary data.</text>
</comment>
<dbReference type="SUPFAM" id="SSF46785">
    <property type="entry name" value="Winged helix' DNA-binding domain"/>
    <property type="match status" value="1"/>
</dbReference>
<dbReference type="EMBL" id="SOAN01000012">
    <property type="protein sequence ID" value="TDS82982.1"/>
    <property type="molecule type" value="Genomic_DNA"/>
</dbReference>
<evidence type="ECO:0000313" key="6">
    <source>
        <dbReference type="Proteomes" id="UP000294506"/>
    </source>
</evidence>
<dbReference type="Gene3D" id="3.30.70.920">
    <property type="match status" value="1"/>
</dbReference>
<evidence type="ECO:0000313" key="5">
    <source>
        <dbReference type="EMBL" id="TDS82982.1"/>
    </source>
</evidence>
<reference evidence="5 6" key="1">
    <citation type="submission" date="2019-03" db="EMBL/GenBank/DDBJ databases">
        <title>Genomic Encyclopedia of Type Strains, Phase III (KMG-III): the genomes of soil and plant-associated and newly described type strains.</title>
        <authorList>
            <person name="Whitman W."/>
        </authorList>
    </citation>
    <scope>NUCLEOTIDE SEQUENCE [LARGE SCALE GENOMIC DNA]</scope>
    <source>
        <strain evidence="5 6">DSM 27373</strain>
    </source>
</reference>
<dbReference type="PANTHER" id="PTHR30154:SF34">
    <property type="entry name" value="TRANSCRIPTIONAL REGULATOR AZLB"/>
    <property type="match status" value="1"/>
</dbReference>
<dbReference type="GO" id="GO:0005829">
    <property type="term" value="C:cytosol"/>
    <property type="evidence" value="ECO:0007669"/>
    <property type="project" value="TreeGrafter"/>
</dbReference>
<evidence type="ECO:0000256" key="2">
    <source>
        <dbReference type="ARBA" id="ARBA00023125"/>
    </source>
</evidence>
<dbReference type="InterPro" id="IPR019887">
    <property type="entry name" value="Tscrpt_reg_AsnC/Lrp_C"/>
</dbReference>
<protein>
    <submittedName>
        <fullName evidence="5">AsnC family transcriptional regulator</fullName>
    </submittedName>
</protein>
<keyword evidence="3" id="KW-0804">Transcription</keyword>
<dbReference type="PROSITE" id="PS00519">
    <property type="entry name" value="HTH_ASNC_1"/>
    <property type="match status" value="1"/>
</dbReference>
<dbReference type="InterPro" id="IPR000485">
    <property type="entry name" value="AsnC-type_HTH_dom"/>
</dbReference>
<dbReference type="PANTHER" id="PTHR30154">
    <property type="entry name" value="LEUCINE-RESPONSIVE REGULATORY PROTEIN"/>
    <property type="match status" value="1"/>
</dbReference>
<accession>A0A4V3EBM5</accession>
<dbReference type="InterPro" id="IPR036388">
    <property type="entry name" value="WH-like_DNA-bd_sf"/>
</dbReference>
<dbReference type="Proteomes" id="UP000294506">
    <property type="component" value="Unassembled WGS sequence"/>
</dbReference>
<organism evidence="5 6">
    <name type="scientific">Nesterenkonia aurantiaca</name>
    <dbReference type="NCBI Taxonomy" id="1436010"/>
    <lineage>
        <taxon>Bacteria</taxon>
        <taxon>Bacillati</taxon>
        <taxon>Actinomycetota</taxon>
        <taxon>Actinomycetes</taxon>
        <taxon>Micrococcales</taxon>
        <taxon>Micrococcaceae</taxon>
        <taxon>Nesterenkonia</taxon>
    </lineage>
</organism>
<dbReference type="InterPro" id="IPR019885">
    <property type="entry name" value="Tscrpt_reg_HTH_AsnC-type_CS"/>
</dbReference>
<dbReference type="InterPro" id="IPR011008">
    <property type="entry name" value="Dimeric_a/b-barrel"/>
</dbReference>
<evidence type="ECO:0000256" key="3">
    <source>
        <dbReference type="ARBA" id="ARBA00023163"/>
    </source>
</evidence>
<dbReference type="SUPFAM" id="SSF54909">
    <property type="entry name" value="Dimeric alpha+beta barrel"/>
    <property type="match status" value="1"/>
</dbReference>
<dbReference type="Pfam" id="PF13404">
    <property type="entry name" value="HTH_AsnC-type"/>
    <property type="match status" value="1"/>
</dbReference>
<dbReference type="GO" id="GO:0043565">
    <property type="term" value="F:sequence-specific DNA binding"/>
    <property type="evidence" value="ECO:0007669"/>
    <property type="project" value="InterPro"/>
</dbReference>
<evidence type="ECO:0000259" key="4">
    <source>
        <dbReference type="PROSITE" id="PS50956"/>
    </source>
</evidence>
<dbReference type="InterPro" id="IPR036390">
    <property type="entry name" value="WH_DNA-bd_sf"/>
</dbReference>
<feature type="domain" description="HTH asnC-type" evidence="4">
    <location>
        <begin position="2"/>
        <end position="63"/>
    </location>
</feature>
<dbReference type="GO" id="GO:0043200">
    <property type="term" value="P:response to amino acid"/>
    <property type="evidence" value="ECO:0007669"/>
    <property type="project" value="TreeGrafter"/>
</dbReference>
<keyword evidence="2" id="KW-0238">DNA-binding</keyword>
<evidence type="ECO:0000256" key="1">
    <source>
        <dbReference type="ARBA" id="ARBA00023015"/>
    </source>
</evidence>
<dbReference type="Gene3D" id="1.10.10.10">
    <property type="entry name" value="Winged helix-like DNA-binding domain superfamily/Winged helix DNA-binding domain"/>
    <property type="match status" value="1"/>
</dbReference>
<keyword evidence="6" id="KW-1185">Reference proteome</keyword>
<name>A0A4V3EBM5_9MICC</name>
<keyword evidence="1" id="KW-0805">Transcription regulation</keyword>
<dbReference type="PRINTS" id="PR00033">
    <property type="entry name" value="HTHASNC"/>
</dbReference>
<gene>
    <name evidence="5" type="ORF">EV640_11249</name>
</gene>
<dbReference type="AlphaFoldDB" id="A0A4V3EBM5"/>
<proteinExistence type="predicted"/>
<dbReference type="InterPro" id="IPR019888">
    <property type="entry name" value="Tscrpt_reg_AsnC-like"/>
</dbReference>
<sequence length="158" mass="17556">MMDGVDRAIISALREDGRIPNAALAQKVGLTAGPCLRRVQRLEAEGVILGYTADINPEALGQSFEVGLDIELKWGDRETVERFEDTMASYEEVLELLRLFGSPDYFARVAVADLHAYERFLTKKVLTIPGVQGTDSAFPMKIIKSQRPHLNTGKSFDE</sequence>
<dbReference type="SMART" id="SM00344">
    <property type="entry name" value="HTH_ASNC"/>
    <property type="match status" value="1"/>
</dbReference>
<dbReference type="Pfam" id="PF01037">
    <property type="entry name" value="AsnC_trans_reg"/>
    <property type="match status" value="1"/>
</dbReference>
<dbReference type="PROSITE" id="PS50956">
    <property type="entry name" value="HTH_ASNC_2"/>
    <property type="match status" value="1"/>
</dbReference>